<dbReference type="RefSeq" id="XP_056480141.1">
    <property type="nucleotide sequence ID" value="XM_056612917.1"/>
</dbReference>
<feature type="transmembrane region" description="Helical" evidence="6">
    <location>
        <begin position="363"/>
        <end position="383"/>
    </location>
</feature>
<feature type="transmembrane region" description="Helical" evidence="6">
    <location>
        <begin position="217"/>
        <end position="238"/>
    </location>
</feature>
<evidence type="ECO:0000256" key="5">
    <source>
        <dbReference type="ARBA" id="ARBA00038359"/>
    </source>
</evidence>
<keyword evidence="2 6" id="KW-0812">Transmembrane</keyword>
<dbReference type="OrthoDB" id="2496787at2759"/>
<sequence>MDGHAEGSQNPPVPRGATLSFSENIYRHYEDFVSALFVCADAGGAGEGRGANCNERSFSNSCSLTHNTTCFCASDSRPAILFDCVESQCTTKEFFTTKRFYEHECSITPLAGPPEIHPSTLVPMILASIFFVARMVAKGSGLAGGWGWDDYTIIMSYASITVSLRGVFQSSNSLQILGLAIYIDSVYMIRAGFGRNIWDIDFPIITKFYKLFQALAVMYKIQISLAKISVVLFLLRIFQTPVFRYVSYALIGINAAIGITWAFVDSFRCTPTHLTWDGWTNEEPGKCINFINSILVNCLVNIFVDAIMILMPVYEVSKLQMPTRKKFTVALMFVVGSVLTIIAIIRVIVFWNNRWGINQTLGLYPLIHWSVIECQIAVLCACLPASRALIGRWFPNLLGSSRRTYGSTAPGNWSNNVNFGQDSKINKSVSYSVNYASRSHRDDSNSDVELVDRDLRLAR</sequence>
<dbReference type="Pfam" id="PF20684">
    <property type="entry name" value="Fung_rhodopsin"/>
    <property type="match status" value="1"/>
</dbReference>
<evidence type="ECO:0000256" key="2">
    <source>
        <dbReference type="ARBA" id="ARBA00022692"/>
    </source>
</evidence>
<dbReference type="GO" id="GO:0016020">
    <property type="term" value="C:membrane"/>
    <property type="evidence" value="ECO:0007669"/>
    <property type="project" value="UniProtKB-SubCell"/>
</dbReference>
<comment type="subcellular location">
    <subcellularLocation>
        <location evidence="1">Membrane</location>
        <topology evidence="1">Multi-pass membrane protein</topology>
    </subcellularLocation>
</comment>
<organism evidence="8 9">
    <name type="scientific">Penicillium argentinense</name>
    <dbReference type="NCBI Taxonomy" id="1131581"/>
    <lineage>
        <taxon>Eukaryota</taxon>
        <taxon>Fungi</taxon>
        <taxon>Dikarya</taxon>
        <taxon>Ascomycota</taxon>
        <taxon>Pezizomycotina</taxon>
        <taxon>Eurotiomycetes</taxon>
        <taxon>Eurotiomycetidae</taxon>
        <taxon>Eurotiales</taxon>
        <taxon>Aspergillaceae</taxon>
        <taxon>Penicillium</taxon>
    </lineage>
</organism>
<gene>
    <name evidence="8" type="ORF">N7532_000413</name>
</gene>
<accession>A0A9W9G5L9</accession>
<feature type="domain" description="Rhodopsin" evidence="7">
    <location>
        <begin position="134"/>
        <end position="391"/>
    </location>
</feature>
<reference evidence="8" key="2">
    <citation type="journal article" date="2023" name="IMA Fungus">
        <title>Comparative genomic study of the Penicillium genus elucidates a diverse pangenome and 15 lateral gene transfer events.</title>
        <authorList>
            <person name="Petersen C."/>
            <person name="Sorensen T."/>
            <person name="Nielsen M.R."/>
            <person name="Sondergaard T.E."/>
            <person name="Sorensen J.L."/>
            <person name="Fitzpatrick D.A."/>
            <person name="Frisvad J.C."/>
            <person name="Nielsen K.L."/>
        </authorList>
    </citation>
    <scope>NUCLEOTIDE SEQUENCE</scope>
    <source>
        <strain evidence="8">IBT 30761</strain>
    </source>
</reference>
<dbReference type="EMBL" id="JAPQKI010000001">
    <property type="protein sequence ID" value="KAJ5112368.1"/>
    <property type="molecule type" value="Genomic_DNA"/>
</dbReference>
<evidence type="ECO:0000256" key="6">
    <source>
        <dbReference type="SAM" id="Phobius"/>
    </source>
</evidence>
<comment type="caution">
    <text evidence="8">The sequence shown here is derived from an EMBL/GenBank/DDBJ whole genome shotgun (WGS) entry which is preliminary data.</text>
</comment>
<evidence type="ECO:0000256" key="3">
    <source>
        <dbReference type="ARBA" id="ARBA00022989"/>
    </source>
</evidence>
<dbReference type="PANTHER" id="PTHR33048">
    <property type="entry name" value="PTH11-LIKE INTEGRAL MEMBRANE PROTEIN (AFU_ORTHOLOGUE AFUA_5G11245)"/>
    <property type="match status" value="1"/>
</dbReference>
<proteinExistence type="inferred from homology"/>
<evidence type="ECO:0000256" key="4">
    <source>
        <dbReference type="ARBA" id="ARBA00023136"/>
    </source>
</evidence>
<evidence type="ECO:0000256" key="1">
    <source>
        <dbReference type="ARBA" id="ARBA00004141"/>
    </source>
</evidence>
<reference evidence="8" key="1">
    <citation type="submission" date="2022-11" db="EMBL/GenBank/DDBJ databases">
        <authorList>
            <person name="Petersen C."/>
        </authorList>
    </citation>
    <scope>NUCLEOTIDE SEQUENCE</scope>
    <source>
        <strain evidence="8">IBT 30761</strain>
    </source>
</reference>
<evidence type="ECO:0000313" key="9">
    <source>
        <dbReference type="Proteomes" id="UP001149074"/>
    </source>
</evidence>
<feature type="transmembrane region" description="Helical" evidence="6">
    <location>
        <begin position="294"/>
        <end position="315"/>
    </location>
</feature>
<dbReference type="PANTHER" id="PTHR33048:SF141">
    <property type="entry name" value="INTEGRAL MEMBRANE PROTEIN-RELATED"/>
    <property type="match status" value="1"/>
</dbReference>
<dbReference type="Proteomes" id="UP001149074">
    <property type="component" value="Unassembled WGS sequence"/>
</dbReference>
<evidence type="ECO:0000259" key="7">
    <source>
        <dbReference type="Pfam" id="PF20684"/>
    </source>
</evidence>
<evidence type="ECO:0000313" key="8">
    <source>
        <dbReference type="EMBL" id="KAJ5112368.1"/>
    </source>
</evidence>
<name>A0A9W9G5L9_9EURO</name>
<dbReference type="AlphaFoldDB" id="A0A9W9G5L9"/>
<dbReference type="InterPro" id="IPR052337">
    <property type="entry name" value="SAT4-like"/>
</dbReference>
<keyword evidence="3 6" id="KW-1133">Transmembrane helix</keyword>
<dbReference type="GeneID" id="81351896"/>
<keyword evidence="9" id="KW-1185">Reference proteome</keyword>
<comment type="similarity">
    <text evidence="5">Belongs to the SAT4 family.</text>
</comment>
<feature type="transmembrane region" description="Helical" evidence="6">
    <location>
        <begin position="245"/>
        <end position="264"/>
    </location>
</feature>
<dbReference type="InterPro" id="IPR049326">
    <property type="entry name" value="Rhodopsin_dom_fungi"/>
</dbReference>
<keyword evidence="4 6" id="KW-0472">Membrane</keyword>
<protein>
    <recommendedName>
        <fullName evidence="7">Rhodopsin domain-containing protein</fullName>
    </recommendedName>
</protein>
<feature type="transmembrane region" description="Helical" evidence="6">
    <location>
        <begin position="327"/>
        <end position="351"/>
    </location>
</feature>